<dbReference type="Proteomes" id="UP001398556">
    <property type="component" value="Unassembled WGS sequence"/>
</dbReference>
<proteinExistence type="predicted"/>
<keyword evidence="2" id="KW-1185">Reference proteome</keyword>
<dbReference type="Pfam" id="PF13585">
    <property type="entry name" value="CHU_C"/>
    <property type="match status" value="1"/>
</dbReference>
<evidence type="ECO:0000313" key="1">
    <source>
        <dbReference type="EMBL" id="MEL1241085.1"/>
    </source>
</evidence>
<accession>A0ABU9HLS3</accession>
<organism evidence="1 2">
    <name type="scientific">Flavobacterium flavipallidum</name>
    <dbReference type="NCBI Taxonomy" id="3139140"/>
    <lineage>
        <taxon>Bacteria</taxon>
        <taxon>Pseudomonadati</taxon>
        <taxon>Bacteroidota</taxon>
        <taxon>Flavobacteriia</taxon>
        <taxon>Flavobacteriales</taxon>
        <taxon>Flavobacteriaceae</taxon>
        <taxon>Flavobacterium</taxon>
    </lineage>
</organism>
<protein>
    <submittedName>
        <fullName evidence="1">Gliding motility-associated C-terminal domain-containing protein</fullName>
    </submittedName>
</protein>
<comment type="caution">
    <text evidence="1">The sequence shown here is derived from an EMBL/GenBank/DDBJ whole genome shotgun (WGS) entry which is preliminary data.</text>
</comment>
<dbReference type="NCBIfam" id="TIGR04131">
    <property type="entry name" value="Bac_Flav_CTERM"/>
    <property type="match status" value="1"/>
</dbReference>
<dbReference type="InterPro" id="IPR026341">
    <property type="entry name" value="T9SS_type_B"/>
</dbReference>
<sequence>MVEKLLFFVKNHFVKVSFFFLIFFSTNSYSQCAGTNGSLTICNIQDPANQNINLFSLLGGSPTTGGAWIDNSKPVGNNSFDGYVNAQTLRNSGVYTYTYVQNPSSCTNNTATVTLKIGPYSGVPSPNVSTCDDVESFSLFQAFDGTKLQPQLNGQWTANTNSASLSGSTIKPYVLGEGTYSYTYTIPALDNCPEQSASIIVSIFRKPASGSPLDIQVCSTVDLTQYKSINLNDRLVGEDAGGFWSEASGTNELSQTYNIIDLEHIYQTLGAGTYNFVYTVTSPNPICTSSQSIVEIIIEDPIDFTGSTLTVNSDICENQIATANYSATITKGPNNVPNGSYDVYYTIDNGTTTKNLTATGNFTNGTFSFVVDRANLPAVGSYIFTVTNIVIRNSTGICNNVIGTITDVLTITPFPRLDAAVLKIDPVCSGFDAAVELSNATNLANGNYRIGYTLSGDNVASNQIMDITVTNGVSEFFIPANLISNVGTNTVFKITDIINLATSCANTANLSKAFTINLSPDTSGISLSIVNECLEGDTVVEIEGLDNLTEVTLDYSLSGANSALNQTAIVKVQNGKGSFVIPEAQLVSSGTTNFTLNSVKVNQGGCTEVVEDNNVASFTLNNCNFFIPDGFSPNGDGKNDVFRILNIQFIYPDFNLDIYNRYGNVLFHGDKNKLEWDGSNSDYKIGIDGIAPNGVYFYVLNFNKGNKKPIQGSLYLNR</sequence>
<reference evidence="1 2" key="1">
    <citation type="submission" date="2024-04" db="EMBL/GenBank/DDBJ databases">
        <title>Flavobacterium sp. DGU99 16S ribosomal RNA gene Genome sequencing and assembly.</title>
        <authorList>
            <person name="Park S."/>
        </authorList>
    </citation>
    <scope>NUCLEOTIDE SEQUENCE [LARGE SCALE GENOMIC DNA]</scope>
    <source>
        <strain evidence="1 2">DGU99</strain>
    </source>
</reference>
<gene>
    <name evidence="1" type="ORF">AAEO59_08505</name>
</gene>
<name>A0ABU9HLS3_9FLAO</name>
<dbReference type="EMBL" id="JBBYHU010000014">
    <property type="protein sequence ID" value="MEL1241085.1"/>
    <property type="molecule type" value="Genomic_DNA"/>
</dbReference>
<evidence type="ECO:0000313" key="2">
    <source>
        <dbReference type="Proteomes" id="UP001398556"/>
    </source>
</evidence>
<dbReference type="RefSeq" id="WP_341700309.1">
    <property type="nucleotide sequence ID" value="NZ_JBBYHU010000014.1"/>
</dbReference>